<evidence type="ECO:0000313" key="3">
    <source>
        <dbReference type="Proteomes" id="UP001059596"/>
    </source>
</evidence>
<sequence>MVFFFLAEIQLLLFSVILIGISGIFAFSLMEFSVKVNAFNAPMESG</sequence>
<evidence type="ECO:0000313" key="2">
    <source>
        <dbReference type="EMBL" id="KAI8033932.1"/>
    </source>
</evidence>
<feature type="transmembrane region" description="Helical" evidence="1">
    <location>
        <begin position="12"/>
        <end position="30"/>
    </location>
</feature>
<keyword evidence="1" id="KW-0812">Transmembrane</keyword>
<organism evidence="2 3">
    <name type="scientific">Drosophila gunungcola</name>
    <name type="common">fruit fly</name>
    <dbReference type="NCBI Taxonomy" id="103775"/>
    <lineage>
        <taxon>Eukaryota</taxon>
        <taxon>Metazoa</taxon>
        <taxon>Ecdysozoa</taxon>
        <taxon>Arthropoda</taxon>
        <taxon>Hexapoda</taxon>
        <taxon>Insecta</taxon>
        <taxon>Pterygota</taxon>
        <taxon>Neoptera</taxon>
        <taxon>Endopterygota</taxon>
        <taxon>Diptera</taxon>
        <taxon>Brachycera</taxon>
        <taxon>Muscomorpha</taxon>
        <taxon>Ephydroidea</taxon>
        <taxon>Drosophilidae</taxon>
        <taxon>Drosophila</taxon>
        <taxon>Sophophora</taxon>
    </lineage>
</organism>
<proteinExistence type="predicted"/>
<keyword evidence="1" id="KW-1133">Transmembrane helix</keyword>
<accession>A0A9Q0BIN3</accession>
<name>A0A9Q0BIN3_9MUSC</name>
<dbReference type="Proteomes" id="UP001059596">
    <property type="component" value="Unassembled WGS sequence"/>
</dbReference>
<protein>
    <submittedName>
        <fullName evidence="2">Uncharacterized protein</fullName>
    </submittedName>
</protein>
<dbReference type="EMBL" id="JAMKOV010000090">
    <property type="protein sequence ID" value="KAI8033932.1"/>
    <property type="molecule type" value="Genomic_DNA"/>
</dbReference>
<comment type="caution">
    <text evidence="2">The sequence shown here is derived from an EMBL/GenBank/DDBJ whole genome shotgun (WGS) entry which is preliminary data.</text>
</comment>
<reference evidence="2" key="1">
    <citation type="journal article" date="2023" name="Genome Biol. Evol.">
        <title>Long-read-based Genome Assembly of Drosophila gunungcola Reveals Fewer Chemosensory Genes in Flower-breeding Species.</title>
        <authorList>
            <person name="Negi A."/>
            <person name="Liao B.Y."/>
            <person name="Yeh S.D."/>
        </authorList>
    </citation>
    <scope>NUCLEOTIDE SEQUENCE</scope>
    <source>
        <strain evidence="2">Sukarami</strain>
    </source>
</reference>
<dbReference type="AlphaFoldDB" id="A0A9Q0BIN3"/>
<evidence type="ECO:0000256" key="1">
    <source>
        <dbReference type="SAM" id="Phobius"/>
    </source>
</evidence>
<gene>
    <name evidence="2" type="ORF">M5D96_013306</name>
</gene>
<keyword evidence="3" id="KW-1185">Reference proteome</keyword>
<keyword evidence="1" id="KW-0472">Membrane</keyword>